<evidence type="ECO:0000256" key="2">
    <source>
        <dbReference type="ARBA" id="ARBA00034247"/>
    </source>
</evidence>
<dbReference type="Pfam" id="PF00990">
    <property type="entry name" value="GGDEF"/>
    <property type="match status" value="1"/>
</dbReference>
<evidence type="ECO:0000259" key="5">
    <source>
        <dbReference type="PROSITE" id="PS50887"/>
    </source>
</evidence>
<dbReference type="PANTHER" id="PTHR45138:SF9">
    <property type="entry name" value="DIGUANYLATE CYCLASE DGCM-RELATED"/>
    <property type="match status" value="1"/>
</dbReference>
<keyword evidence="7" id="KW-1185">Reference proteome</keyword>
<dbReference type="SMART" id="SM00267">
    <property type="entry name" value="GGDEF"/>
    <property type="match status" value="1"/>
</dbReference>
<dbReference type="SUPFAM" id="SSF103190">
    <property type="entry name" value="Sensory domain-like"/>
    <property type="match status" value="1"/>
</dbReference>
<evidence type="ECO:0000256" key="4">
    <source>
        <dbReference type="SAM" id="Phobius"/>
    </source>
</evidence>
<accession>A0ABT1GJE7</accession>
<comment type="catalytic activity">
    <reaction evidence="2">
        <text>2 GTP = 3',3'-c-di-GMP + 2 diphosphate</text>
        <dbReference type="Rhea" id="RHEA:24898"/>
        <dbReference type="ChEBI" id="CHEBI:33019"/>
        <dbReference type="ChEBI" id="CHEBI:37565"/>
        <dbReference type="ChEBI" id="CHEBI:58805"/>
        <dbReference type="EC" id="2.7.7.65"/>
    </reaction>
</comment>
<dbReference type="EC" id="2.7.7.65" evidence="1"/>
<dbReference type="Pfam" id="PF22588">
    <property type="entry name" value="dCache_1_like"/>
    <property type="match status" value="1"/>
</dbReference>
<evidence type="ECO:0000256" key="3">
    <source>
        <dbReference type="SAM" id="Coils"/>
    </source>
</evidence>
<dbReference type="EMBL" id="JALJZU010000003">
    <property type="protein sequence ID" value="MCP2008224.1"/>
    <property type="molecule type" value="Genomic_DNA"/>
</dbReference>
<dbReference type="InterPro" id="IPR054327">
    <property type="entry name" value="His-kinase-like_sensor"/>
</dbReference>
<dbReference type="NCBIfam" id="TIGR00254">
    <property type="entry name" value="GGDEF"/>
    <property type="match status" value="1"/>
</dbReference>
<keyword evidence="4" id="KW-1133">Transmembrane helix</keyword>
<dbReference type="PROSITE" id="PS50887">
    <property type="entry name" value="GGDEF"/>
    <property type="match status" value="1"/>
</dbReference>
<comment type="caution">
    <text evidence="6">The sequence shown here is derived from an EMBL/GenBank/DDBJ whole genome shotgun (WGS) entry which is preliminary data.</text>
</comment>
<reference evidence="6" key="1">
    <citation type="submission" date="2022-03" db="EMBL/GenBank/DDBJ databases">
        <title>Genome Encyclopedia of Bacteria and Archaea VI: Functional Genomics of Type Strains.</title>
        <authorList>
            <person name="Whitman W."/>
        </authorList>
    </citation>
    <scope>NUCLEOTIDE SEQUENCE</scope>
    <source>
        <strain evidence="6">HSC-15S17</strain>
    </source>
</reference>
<feature type="domain" description="GGDEF" evidence="5">
    <location>
        <begin position="385"/>
        <end position="522"/>
    </location>
</feature>
<dbReference type="InterPro" id="IPR000160">
    <property type="entry name" value="GGDEF_dom"/>
</dbReference>
<evidence type="ECO:0000313" key="6">
    <source>
        <dbReference type="EMBL" id="MCP2008224.1"/>
    </source>
</evidence>
<gene>
    <name evidence="6" type="ORF">L1274_001924</name>
</gene>
<dbReference type="Gene3D" id="3.30.70.270">
    <property type="match status" value="1"/>
</dbReference>
<dbReference type="Proteomes" id="UP001162889">
    <property type="component" value="Unassembled WGS sequence"/>
</dbReference>
<feature type="transmembrane region" description="Helical" evidence="4">
    <location>
        <begin position="302"/>
        <end position="324"/>
    </location>
</feature>
<feature type="coiled-coil region" evidence="3">
    <location>
        <begin position="330"/>
        <end position="357"/>
    </location>
</feature>
<dbReference type="InterPro" id="IPR029151">
    <property type="entry name" value="Sensor-like_sf"/>
</dbReference>
<dbReference type="CDD" id="cd01949">
    <property type="entry name" value="GGDEF"/>
    <property type="match status" value="1"/>
</dbReference>
<keyword evidence="3" id="KW-0175">Coiled coil</keyword>
<feature type="transmembrane region" description="Helical" evidence="4">
    <location>
        <begin position="24"/>
        <end position="46"/>
    </location>
</feature>
<dbReference type="InterPro" id="IPR050469">
    <property type="entry name" value="Diguanylate_Cyclase"/>
</dbReference>
<dbReference type="PANTHER" id="PTHR45138">
    <property type="entry name" value="REGULATORY COMPONENTS OF SENSORY TRANSDUCTION SYSTEM"/>
    <property type="match status" value="1"/>
</dbReference>
<keyword evidence="4" id="KW-0472">Membrane</keyword>
<proteinExistence type="predicted"/>
<organism evidence="6 7">
    <name type="scientific">Duganella violaceipulchra</name>
    <dbReference type="NCBI Taxonomy" id="2849652"/>
    <lineage>
        <taxon>Bacteria</taxon>
        <taxon>Pseudomonadati</taxon>
        <taxon>Pseudomonadota</taxon>
        <taxon>Betaproteobacteria</taxon>
        <taxon>Burkholderiales</taxon>
        <taxon>Oxalobacteraceae</taxon>
        <taxon>Telluria group</taxon>
        <taxon>Duganella</taxon>
    </lineage>
</organism>
<protein>
    <recommendedName>
        <fullName evidence="1">diguanylate cyclase</fullName>
        <ecNumber evidence="1">2.7.7.65</ecNumber>
    </recommendedName>
</protein>
<sequence>MMFSNMWERRLGSPFARLPPRLPVMYLAIFFVVLVCSSLIGIHVWLTAHARSVQLGESEVAAANLAEALGQHAYDTIKEADTVLVGLVERLENDGKLELELDRFHTLLEHRVAELPQLHGLFVYGADGRWLVNSQAVLLKGKNNSDREYFIYHREHADRGAHIGPPVRSKSTGDWIVTVSRRFNQADGAFGGVVLATINMDYFQKFFQRFKIGQDGAIQLVLDDGIMLVRRPFNEKSLGRDISKLPLFHDYLPRASVGTVTFTSAQDGVTRINSYRRLEAYPLVISAALSRDEVLAQWRADAYFYSGAVVILVLAICLLGIRLVRQINLRTRAEAELVRARNSLVTLNQTLERLAMQDGLTGLSNRRHFDASLKNEFSRAMRGANSLALIMIDVDSFKQYNDIFGHAAGDECLRAISKVIADCKHRPGDIAARYGGEELAVLLPGTDVAGALAVGETIRAAIAELNIKHPGSATGHVTVSAGVEAFAPVRFETEPLDLVKAADQALYRAKSLGRNRVHSNIIDREVRLASGVGVAG</sequence>
<dbReference type="CDD" id="cd12914">
    <property type="entry name" value="PDC1_DGC_like"/>
    <property type="match status" value="1"/>
</dbReference>
<dbReference type="InterPro" id="IPR043128">
    <property type="entry name" value="Rev_trsase/Diguanyl_cyclase"/>
</dbReference>
<evidence type="ECO:0000256" key="1">
    <source>
        <dbReference type="ARBA" id="ARBA00012528"/>
    </source>
</evidence>
<dbReference type="InterPro" id="IPR029787">
    <property type="entry name" value="Nucleotide_cyclase"/>
</dbReference>
<dbReference type="Gene3D" id="3.30.450.20">
    <property type="entry name" value="PAS domain"/>
    <property type="match status" value="2"/>
</dbReference>
<evidence type="ECO:0000313" key="7">
    <source>
        <dbReference type="Proteomes" id="UP001162889"/>
    </source>
</evidence>
<dbReference type="SUPFAM" id="SSF55073">
    <property type="entry name" value="Nucleotide cyclase"/>
    <property type="match status" value="1"/>
</dbReference>
<dbReference type="CDD" id="cd12915">
    <property type="entry name" value="PDC2_DGC_like"/>
    <property type="match status" value="1"/>
</dbReference>
<name>A0ABT1GJE7_9BURK</name>
<keyword evidence="4" id="KW-0812">Transmembrane</keyword>